<keyword evidence="2" id="KW-1185">Reference proteome</keyword>
<dbReference type="RefSeq" id="WP_358639355.1">
    <property type="nucleotide sequence ID" value="NZ_JBFAEV010000014.1"/>
</dbReference>
<organism evidence="1 2">
    <name type="scientific">Streptomyces milbemycinicus</name>
    <dbReference type="NCBI Taxonomy" id="476552"/>
    <lineage>
        <taxon>Bacteria</taxon>
        <taxon>Bacillati</taxon>
        <taxon>Actinomycetota</taxon>
        <taxon>Actinomycetes</taxon>
        <taxon>Kitasatosporales</taxon>
        <taxon>Streptomycetaceae</taxon>
        <taxon>Streptomyces</taxon>
    </lineage>
</organism>
<gene>
    <name evidence="1" type="ORF">ACI2L5_35540</name>
</gene>
<dbReference type="SUPFAM" id="SSF81901">
    <property type="entry name" value="HCP-like"/>
    <property type="match status" value="1"/>
</dbReference>
<evidence type="ECO:0008006" key="3">
    <source>
        <dbReference type="Google" id="ProtNLM"/>
    </source>
</evidence>
<dbReference type="Proteomes" id="UP001620295">
    <property type="component" value="Unassembled WGS sequence"/>
</dbReference>
<reference evidence="1 2" key="1">
    <citation type="submission" date="2024-11" db="EMBL/GenBank/DDBJ databases">
        <title>The Natural Products Discovery Center: Release of the First 8490 Sequenced Strains for Exploring Actinobacteria Biosynthetic Diversity.</title>
        <authorList>
            <person name="Kalkreuter E."/>
            <person name="Kautsar S.A."/>
            <person name="Yang D."/>
            <person name="Bader C.D."/>
            <person name="Teijaro C.N."/>
            <person name="Fluegel L."/>
            <person name="Davis C.M."/>
            <person name="Simpson J.R."/>
            <person name="Lauterbach L."/>
            <person name="Steele A.D."/>
            <person name="Gui C."/>
            <person name="Meng S."/>
            <person name="Li G."/>
            <person name="Viehrig K."/>
            <person name="Ye F."/>
            <person name="Su P."/>
            <person name="Kiefer A.F."/>
            <person name="Nichols A."/>
            <person name="Cepeda A.J."/>
            <person name="Yan W."/>
            <person name="Fan B."/>
            <person name="Jiang Y."/>
            <person name="Adhikari A."/>
            <person name="Zheng C.-J."/>
            <person name="Schuster L."/>
            <person name="Cowan T.M."/>
            <person name="Smanski M.J."/>
            <person name="Chevrette M.G."/>
            <person name="De Carvalho L.P.S."/>
            <person name="Shen B."/>
        </authorList>
    </citation>
    <scope>NUCLEOTIDE SEQUENCE [LARGE SCALE GENOMIC DNA]</scope>
    <source>
        <strain evidence="1 2">NPDC020863</strain>
    </source>
</reference>
<protein>
    <recommendedName>
        <fullName evidence="3">Tetratrico peptide repeat group 5 domain-containing protein</fullName>
    </recommendedName>
</protein>
<name>A0ABW8LWF3_9ACTN</name>
<sequence>MSQETDRAKAIRLEREYRDALKAEADYNLLDPLRGELAETYRRILQTDPDNADTLTALAVLLTTDVQLPDGESVELLRRVFDMDRADEDACEALVSLLEALSEEEEADEVYRLASEAGNLQATFELAARFDERGDLEEAEPLYRRAAEAGNAHAVANLAALLEERGDHEAATALRNGEGARPS</sequence>
<dbReference type="EMBL" id="JBJDQH010000013">
    <property type="protein sequence ID" value="MFK4270213.1"/>
    <property type="molecule type" value="Genomic_DNA"/>
</dbReference>
<evidence type="ECO:0000313" key="2">
    <source>
        <dbReference type="Proteomes" id="UP001620295"/>
    </source>
</evidence>
<comment type="caution">
    <text evidence="1">The sequence shown here is derived from an EMBL/GenBank/DDBJ whole genome shotgun (WGS) entry which is preliminary data.</text>
</comment>
<proteinExistence type="predicted"/>
<accession>A0ABW8LWF3</accession>
<dbReference type="Gene3D" id="1.25.40.10">
    <property type="entry name" value="Tetratricopeptide repeat domain"/>
    <property type="match status" value="2"/>
</dbReference>
<evidence type="ECO:0000313" key="1">
    <source>
        <dbReference type="EMBL" id="MFK4270213.1"/>
    </source>
</evidence>
<dbReference type="InterPro" id="IPR011990">
    <property type="entry name" value="TPR-like_helical_dom_sf"/>
</dbReference>